<keyword evidence="2" id="KW-1185">Reference proteome</keyword>
<dbReference type="AlphaFoldDB" id="A0A5B7JBT3"/>
<proteinExistence type="predicted"/>
<reference evidence="1 2" key="1">
    <citation type="submission" date="2019-05" db="EMBL/GenBank/DDBJ databases">
        <title>Another draft genome of Portunus trituberculatus and its Hox gene families provides insights of decapod evolution.</title>
        <authorList>
            <person name="Jeong J.-H."/>
            <person name="Song I."/>
            <person name="Kim S."/>
            <person name="Choi T."/>
            <person name="Kim D."/>
            <person name="Ryu S."/>
            <person name="Kim W."/>
        </authorList>
    </citation>
    <scope>NUCLEOTIDE SEQUENCE [LARGE SCALE GENOMIC DNA]</scope>
    <source>
        <tissue evidence="1">Muscle</tissue>
    </source>
</reference>
<organism evidence="1 2">
    <name type="scientific">Portunus trituberculatus</name>
    <name type="common">Swimming crab</name>
    <name type="synonym">Neptunus trituberculatus</name>
    <dbReference type="NCBI Taxonomy" id="210409"/>
    <lineage>
        <taxon>Eukaryota</taxon>
        <taxon>Metazoa</taxon>
        <taxon>Ecdysozoa</taxon>
        <taxon>Arthropoda</taxon>
        <taxon>Crustacea</taxon>
        <taxon>Multicrustacea</taxon>
        <taxon>Malacostraca</taxon>
        <taxon>Eumalacostraca</taxon>
        <taxon>Eucarida</taxon>
        <taxon>Decapoda</taxon>
        <taxon>Pleocyemata</taxon>
        <taxon>Brachyura</taxon>
        <taxon>Eubrachyura</taxon>
        <taxon>Portunoidea</taxon>
        <taxon>Portunidae</taxon>
        <taxon>Portuninae</taxon>
        <taxon>Portunus</taxon>
    </lineage>
</organism>
<comment type="caution">
    <text evidence="1">The sequence shown here is derived from an EMBL/GenBank/DDBJ whole genome shotgun (WGS) entry which is preliminary data.</text>
</comment>
<dbReference type="Proteomes" id="UP000324222">
    <property type="component" value="Unassembled WGS sequence"/>
</dbReference>
<gene>
    <name evidence="1" type="ORF">E2C01_087432</name>
</gene>
<evidence type="ECO:0000313" key="2">
    <source>
        <dbReference type="Proteomes" id="UP000324222"/>
    </source>
</evidence>
<accession>A0A5B7JBT3</accession>
<sequence length="102" mass="11441">MFHPLGRKENRVFAFLSPLKRRKERKRGRDAAGMCPPRALPKTAALIALHSALYAPPHPHDGAAKGEVARLTAWECIMGVPAVARRPLTVPESHRCRRRFVL</sequence>
<name>A0A5B7JBT3_PORTR</name>
<dbReference type="EMBL" id="VSRR010090910">
    <property type="protein sequence ID" value="MPC92349.1"/>
    <property type="molecule type" value="Genomic_DNA"/>
</dbReference>
<protein>
    <submittedName>
        <fullName evidence="1">Uncharacterized protein</fullName>
    </submittedName>
</protein>
<evidence type="ECO:0000313" key="1">
    <source>
        <dbReference type="EMBL" id="MPC92349.1"/>
    </source>
</evidence>